<dbReference type="EMBL" id="QFNK01000011">
    <property type="protein sequence ID" value="PZO88655.1"/>
    <property type="molecule type" value="Genomic_DNA"/>
</dbReference>
<gene>
    <name evidence="2" type="ORF">DI626_01220</name>
</gene>
<feature type="domain" description="Formyl transferase N-terminal" evidence="1">
    <location>
        <begin position="138"/>
        <end position="214"/>
    </location>
</feature>
<evidence type="ECO:0000259" key="1">
    <source>
        <dbReference type="Pfam" id="PF00551"/>
    </source>
</evidence>
<dbReference type="SUPFAM" id="SSF53328">
    <property type="entry name" value="Formyltransferase"/>
    <property type="match status" value="1"/>
</dbReference>
<comment type="caution">
    <text evidence="2">The sequence shown here is derived from an EMBL/GenBank/DDBJ whole genome shotgun (WGS) entry which is preliminary data.</text>
</comment>
<accession>A0A2W5C008</accession>
<dbReference type="Pfam" id="PF00551">
    <property type="entry name" value="Formyl_trans_N"/>
    <property type="match status" value="1"/>
</dbReference>
<protein>
    <recommendedName>
        <fullName evidence="1">Formyl transferase N-terminal domain-containing protein</fullName>
    </recommendedName>
</protein>
<organism evidence="2 3">
    <name type="scientific">Micavibrio aeruginosavorus</name>
    <dbReference type="NCBI Taxonomy" id="349221"/>
    <lineage>
        <taxon>Bacteria</taxon>
        <taxon>Pseudomonadati</taxon>
        <taxon>Bdellovibrionota</taxon>
        <taxon>Bdellovibrionia</taxon>
        <taxon>Bdellovibrionales</taxon>
        <taxon>Pseudobdellovibrionaceae</taxon>
        <taxon>Micavibrio</taxon>
    </lineage>
</organism>
<dbReference type="Gene3D" id="3.40.50.12230">
    <property type="match status" value="1"/>
</dbReference>
<sequence length="331" mass="36837">MDIGGDYSAEERRMMMLSPVKEKIALFVCDDLTGMLIMNRVVPGLKNLGYEPVIFNTALNRNRAFKIPTPPVVAFFNATLPSQLIVPTLEGQPITDAPNHTYRQLAAIHGVTYREIDDVNNPDFVNEIVSDNYRGGIAIRFLQVFEPEAISVFHEKGFLWNLHSGLLPDYKGLLTPYRAIANGEKTYGLTLHDLTCGIDRGDIIAKGELPLDRNRPVLDLYLDSVPTAARLVLENASIFKRDGAVQLMPQEKKAGAYYTNPTSTEFRKFATEGIIYAHAEAAIERISGLFSTPETILHARLKQNMSSVLQSPNTPEAILFPVQPQLHAVML</sequence>
<proteinExistence type="predicted"/>
<evidence type="ECO:0000313" key="2">
    <source>
        <dbReference type="EMBL" id="PZO88655.1"/>
    </source>
</evidence>
<evidence type="ECO:0000313" key="3">
    <source>
        <dbReference type="Proteomes" id="UP000249557"/>
    </source>
</evidence>
<dbReference type="InterPro" id="IPR036477">
    <property type="entry name" value="Formyl_transf_N_sf"/>
</dbReference>
<dbReference type="AlphaFoldDB" id="A0A2W5C008"/>
<dbReference type="Proteomes" id="UP000249557">
    <property type="component" value="Unassembled WGS sequence"/>
</dbReference>
<dbReference type="InterPro" id="IPR002376">
    <property type="entry name" value="Formyl_transf_N"/>
</dbReference>
<name>A0A2W5C008_9BACT</name>
<reference evidence="2 3" key="1">
    <citation type="submission" date="2017-08" db="EMBL/GenBank/DDBJ databases">
        <title>Infants hospitalized years apart are colonized by the same room-sourced microbial strains.</title>
        <authorList>
            <person name="Brooks B."/>
            <person name="Olm M.R."/>
            <person name="Firek B.A."/>
            <person name="Baker R."/>
            <person name="Thomas B.C."/>
            <person name="Morowitz M.J."/>
            <person name="Banfield J.F."/>
        </authorList>
    </citation>
    <scope>NUCLEOTIDE SEQUENCE [LARGE SCALE GENOMIC DNA]</scope>
    <source>
        <strain evidence="2">S2_018_000_R2_104</strain>
    </source>
</reference>